<dbReference type="GO" id="GO:0004016">
    <property type="term" value="F:adenylate cyclase activity"/>
    <property type="evidence" value="ECO:0007669"/>
    <property type="project" value="UniProtKB-EC"/>
</dbReference>
<dbReference type="Gene3D" id="1.10.3210.10">
    <property type="entry name" value="Hypothetical protein af1432"/>
    <property type="match status" value="2"/>
</dbReference>
<keyword evidence="3" id="KW-0456">Lyase</keyword>
<evidence type="ECO:0000256" key="1">
    <source>
        <dbReference type="SAM" id="Phobius"/>
    </source>
</evidence>
<dbReference type="InterPro" id="IPR029016">
    <property type="entry name" value="GAF-like_dom_sf"/>
</dbReference>
<evidence type="ECO:0000313" key="3">
    <source>
        <dbReference type="EMBL" id="AKN38724.1"/>
    </source>
</evidence>
<sequence length="955" mass="107963">MTAKRLTLPIHVHLATVIILVVILASVIQIGLASRGLSTLIVEANNKIFTRVAAETRHQLNHHYKTAFSALGTYSKSHALHEVAELASQQLLPEIAHLLEEFEHVNAYSFYYPSGDFFSVMRIRDPAMRQRIAASASARYVLTVSNDLSSQIQIMSQELKVLETRPNDKRILYKTSSWFEQANQSTNLISKPLLLPGPESLGLKIYRQSSSGVIISADVLLDDLRRSLSDTLTNESSLRVLYNDSGQILALSDSAQPPTSSQGVITHIEMVTNQVVPHAIEENAERGQLGEFEYNNEQWIGQIVTIRPLNSEHVHLLMASKANALFNKGALIKQQTLYGSLLVLILMIPMIYVISKFISKPIQRATEKAKDIKGFKLDSGALERSVIREIQQLNDAQMSTQTTIRQFVSLTHKIAREDNLDDMLSMVCREVAQAVEAQGVLLYLLDTEVKCLVPSMLWCDQGNSSDISASPIPVSEATRFVREIFVAKQTATFTVDEVPHLKLPLFYDRCEVVCIPIKGRSGEVVGSLGLLYPYANASRHYAQYADYLQTLLGFTSVAIETHDMLDTQKALLDSFIQVFAGSLDKKSPYTGHHCQRVPVITEWLTQAAEDSKIEAFQHFSLTSDQWEELKMASWLHDCGKITTPEHVVDKATKLETIYNRIHEIRMRFEVLKRDHEIDILRQNASKLSEEQREKLDQVHRDIDADFAFIAEMNLGAEFVSDSDLERLERIASRTWTRTLSKTAGLSWVEKQRYPKTDTLPAKEGLLSDKPEHLIPWDFPPTNEARFTMKPTDYQANQGEMYNLSIRRGTLADEERYIINDHIIQTIKILESLPFPKHMRGVAAIAGGHHERMDGKGYPMGLVKEQMPITARIMAIADVFEALTSTDRPYKKAKSLSESIEIMSHMVNNQHLDADLFALFLSSGVYLRFANQFMRADQIDGVDVERYLDRVERPQH</sequence>
<dbReference type="PANTHER" id="PTHR45228:SF5">
    <property type="entry name" value="CYCLIC DI-GMP PHOSPHODIESTERASE VC_1348-RELATED"/>
    <property type="match status" value="1"/>
</dbReference>
<dbReference type="CDD" id="cd00077">
    <property type="entry name" value="HDc"/>
    <property type="match status" value="1"/>
</dbReference>
<organism evidence="3">
    <name type="scientific">Vibrio splendidus</name>
    <dbReference type="NCBI Taxonomy" id="29497"/>
    <lineage>
        <taxon>Bacteria</taxon>
        <taxon>Pseudomonadati</taxon>
        <taxon>Pseudomonadota</taxon>
        <taxon>Gammaproteobacteria</taxon>
        <taxon>Vibrionales</taxon>
        <taxon>Vibrionaceae</taxon>
        <taxon>Vibrio</taxon>
    </lineage>
</organism>
<feature type="transmembrane region" description="Helical" evidence="1">
    <location>
        <begin position="337"/>
        <end position="354"/>
    </location>
</feature>
<evidence type="ECO:0000259" key="2">
    <source>
        <dbReference type="PROSITE" id="PS51832"/>
    </source>
</evidence>
<dbReference type="Gene3D" id="3.30.450.40">
    <property type="match status" value="1"/>
</dbReference>
<dbReference type="PANTHER" id="PTHR45228">
    <property type="entry name" value="CYCLIC DI-GMP PHOSPHODIESTERASE TM_0186-RELATED"/>
    <property type="match status" value="1"/>
</dbReference>
<keyword evidence="1" id="KW-0812">Transmembrane</keyword>
<dbReference type="AlphaFoldDB" id="A0A0H3ZXX9"/>
<dbReference type="EMBL" id="KP795610">
    <property type="protein sequence ID" value="AKN38724.1"/>
    <property type="molecule type" value="Genomic_DNA"/>
</dbReference>
<protein>
    <submittedName>
        <fullName evidence="3">Adenylate cyclase</fullName>
        <ecNumber evidence="3">4.6.1.1</ecNumber>
    </submittedName>
</protein>
<dbReference type="SMART" id="SM00065">
    <property type="entry name" value="GAF"/>
    <property type="match status" value="1"/>
</dbReference>
<dbReference type="Pfam" id="PF13487">
    <property type="entry name" value="HD_5"/>
    <property type="match status" value="1"/>
</dbReference>
<name>A0A0H3ZXX9_VIBSP</name>
<dbReference type="GO" id="GO:0008081">
    <property type="term" value="F:phosphoric diester hydrolase activity"/>
    <property type="evidence" value="ECO:0007669"/>
    <property type="project" value="UniProtKB-ARBA"/>
</dbReference>
<dbReference type="InterPro" id="IPR052020">
    <property type="entry name" value="Cyclic_di-GMP/3'3'-cGAMP_PDE"/>
</dbReference>
<dbReference type="SUPFAM" id="SSF55781">
    <property type="entry name" value="GAF domain-like"/>
    <property type="match status" value="1"/>
</dbReference>
<dbReference type="InterPro" id="IPR003607">
    <property type="entry name" value="HD/PDEase_dom"/>
</dbReference>
<dbReference type="InterPro" id="IPR003018">
    <property type="entry name" value="GAF"/>
</dbReference>
<dbReference type="EC" id="4.6.1.1" evidence="3"/>
<accession>A0A0H3ZXX9</accession>
<keyword evidence="1" id="KW-0472">Membrane</keyword>
<dbReference type="SUPFAM" id="SSF109604">
    <property type="entry name" value="HD-domain/PDEase-like"/>
    <property type="match status" value="2"/>
</dbReference>
<dbReference type="InterPro" id="IPR037522">
    <property type="entry name" value="HD_GYP_dom"/>
</dbReference>
<keyword evidence="1" id="KW-1133">Transmembrane helix</keyword>
<feature type="transmembrane region" description="Helical" evidence="1">
    <location>
        <begin position="12"/>
        <end position="32"/>
    </location>
</feature>
<reference evidence="3" key="1">
    <citation type="journal article" date="2015" name="MBio">
        <title>Eco-Evolutionary Dynamics of Episomes among Ecologically Cohesive Bacterial Populations.</title>
        <authorList>
            <person name="Xue H."/>
            <person name="Cordero O.X."/>
            <person name="Camas F.M."/>
            <person name="Trimble W."/>
            <person name="Meyer F."/>
            <person name="Guglielmini J."/>
            <person name="Rocha E.P."/>
            <person name="Polz M.F."/>
        </authorList>
    </citation>
    <scope>NUCLEOTIDE SEQUENCE</scope>
    <source>
        <strain evidence="3">1F_145</strain>
    </source>
</reference>
<feature type="domain" description="HD-GYP" evidence="2">
    <location>
        <begin position="724"/>
        <end position="934"/>
    </location>
</feature>
<proteinExistence type="predicted"/>
<dbReference type="PROSITE" id="PS51832">
    <property type="entry name" value="HD_GYP"/>
    <property type="match status" value="1"/>
</dbReference>